<name>A0A7S4ARZ0_9STRA</name>
<organism evidence="1">
    <name type="scientific">Pseudo-nitzschia australis</name>
    <dbReference type="NCBI Taxonomy" id="44445"/>
    <lineage>
        <taxon>Eukaryota</taxon>
        <taxon>Sar</taxon>
        <taxon>Stramenopiles</taxon>
        <taxon>Ochrophyta</taxon>
        <taxon>Bacillariophyta</taxon>
        <taxon>Bacillariophyceae</taxon>
        <taxon>Bacillariophycidae</taxon>
        <taxon>Bacillariales</taxon>
        <taxon>Bacillariaceae</taxon>
        <taxon>Pseudo-nitzschia</taxon>
    </lineage>
</organism>
<evidence type="ECO:0000313" key="1">
    <source>
        <dbReference type="EMBL" id="CAE0724309.1"/>
    </source>
</evidence>
<dbReference type="AlphaFoldDB" id="A0A7S4ARZ0"/>
<sequence>MKTNEQRFWPLFIAIDYDTFSDELCAVIHLDLIAEATIVLSYLPVYLHAQFGVQTWQWFLVKCKKEMSNYTWHEDEHRLVCTKDDESDSPVQPLTNAPFVAWENVDGDDVEISQTTLFDFRPRDGHGTDSGFNDQNSLATMATNTTQLTTILGSFTDPILLAEQDQDDDEDKTMPLVDDVMTSTASFSEITNDVDRSTPKAPDQTSFHLHLPLLSVQALALRLPTLLLLQPPNDRLE</sequence>
<dbReference type="EMBL" id="HBIX01024747">
    <property type="protein sequence ID" value="CAE0724309.1"/>
    <property type="molecule type" value="Transcribed_RNA"/>
</dbReference>
<protein>
    <submittedName>
        <fullName evidence="1">Uncharacterized protein</fullName>
    </submittedName>
</protein>
<proteinExistence type="predicted"/>
<accession>A0A7S4ARZ0</accession>
<reference evidence="1" key="1">
    <citation type="submission" date="2021-01" db="EMBL/GenBank/DDBJ databases">
        <authorList>
            <person name="Corre E."/>
            <person name="Pelletier E."/>
            <person name="Niang G."/>
            <person name="Scheremetjew M."/>
            <person name="Finn R."/>
            <person name="Kale V."/>
            <person name="Holt S."/>
            <person name="Cochrane G."/>
            <person name="Meng A."/>
            <person name="Brown T."/>
            <person name="Cohen L."/>
        </authorList>
    </citation>
    <scope>NUCLEOTIDE SEQUENCE</scope>
    <source>
        <strain evidence="1">10249 10 AB</strain>
    </source>
</reference>
<gene>
    <name evidence="1" type="ORF">PAUS00366_LOCUS17065</name>
</gene>